<reference evidence="14" key="1">
    <citation type="journal article" date="2014" name="Science">
        <title>Comparative genomics reveals insights into avian genome evolution and adaptation.</title>
        <authorList>
            <consortium name="Avian Genome Consortium"/>
            <person name="Zhang G."/>
            <person name="Li C."/>
            <person name="Li Q."/>
            <person name="Li B."/>
            <person name="Larkin D.M."/>
            <person name="Lee C."/>
            <person name="Storz J.F."/>
            <person name="Antunes A."/>
            <person name="Greenwold M.J."/>
            <person name="Meredith R.W."/>
            <person name="Odeen A."/>
            <person name="Cui J."/>
            <person name="Zhou Q."/>
            <person name="Xu L."/>
            <person name="Pan H."/>
            <person name="Wang Z."/>
            <person name="Jin L."/>
            <person name="Zhang P."/>
            <person name="Hu H."/>
            <person name="Yang W."/>
            <person name="Hu J."/>
            <person name="Xiao J."/>
            <person name="Yang Z."/>
            <person name="Liu Y."/>
            <person name="Xie Q."/>
            <person name="Yu H."/>
            <person name="Lian J."/>
            <person name="Wen P."/>
            <person name="Zhang F."/>
            <person name="Li H."/>
            <person name="Zeng Y."/>
            <person name="Xiong Z."/>
            <person name="Liu S."/>
            <person name="Zhou L."/>
            <person name="Huang Z."/>
            <person name="An N."/>
            <person name="Wang J."/>
            <person name="Zheng Q."/>
            <person name="Xiong Y."/>
            <person name="Wang G."/>
            <person name="Wang B."/>
            <person name="Wang J."/>
            <person name="Fan Y."/>
            <person name="da Fonseca R.R."/>
            <person name="Alfaro-Nunez A."/>
            <person name="Schubert M."/>
            <person name="Orlando L."/>
            <person name="Mourier T."/>
            <person name="Howard J.T."/>
            <person name="Ganapathy G."/>
            <person name="Pfenning A."/>
            <person name="Whitney O."/>
            <person name="Rivas M.V."/>
            <person name="Hara E."/>
            <person name="Smith J."/>
            <person name="Farre M."/>
            <person name="Narayan J."/>
            <person name="Slavov G."/>
            <person name="Romanov M.N."/>
            <person name="Borges R."/>
            <person name="Machado J.P."/>
            <person name="Khan I."/>
            <person name="Springer M.S."/>
            <person name="Gatesy J."/>
            <person name="Hoffmann F.G."/>
            <person name="Opazo J.C."/>
            <person name="Hastad O."/>
            <person name="Sawyer R.H."/>
            <person name="Kim H."/>
            <person name="Kim K.W."/>
            <person name="Kim H.J."/>
            <person name="Cho S."/>
            <person name="Li N."/>
            <person name="Huang Y."/>
            <person name="Bruford M.W."/>
            <person name="Zhan X."/>
            <person name="Dixon A."/>
            <person name="Bertelsen M.F."/>
            <person name="Derryberry E."/>
            <person name="Warren W."/>
            <person name="Wilson R.K."/>
            <person name="Li S."/>
            <person name="Ray D.A."/>
            <person name="Green R.E."/>
            <person name="O'Brien S.J."/>
            <person name="Griffin D."/>
            <person name="Johnson W.E."/>
            <person name="Haussler D."/>
            <person name="Ryder O.A."/>
            <person name="Willerslev E."/>
            <person name="Graves G.R."/>
            <person name="Alstrom P."/>
            <person name="Fjeldsa J."/>
            <person name="Mindell D.P."/>
            <person name="Edwards S.V."/>
            <person name="Braun E.L."/>
            <person name="Rahbek C."/>
            <person name="Burt D.W."/>
            <person name="Houde P."/>
            <person name="Zhang Y."/>
            <person name="Yang H."/>
            <person name="Wang J."/>
            <person name="Jarvis E.D."/>
            <person name="Gilbert M.T."/>
            <person name="Wang J."/>
        </authorList>
    </citation>
    <scope>NUCLEOTIDE SEQUENCE [LARGE SCALE GENOMIC DNA]</scope>
</reference>
<dbReference type="PANTHER" id="PTHR13817">
    <property type="entry name" value="TITIN"/>
    <property type="match status" value="1"/>
</dbReference>
<evidence type="ECO:0000256" key="8">
    <source>
        <dbReference type="ARBA" id="ARBA00071968"/>
    </source>
</evidence>
<feature type="non-terminal residue" evidence="13">
    <location>
        <position position="478"/>
    </location>
</feature>
<dbReference type="InterPro" id="IPR003961">
    <property type="entry name" value="FN3_dom"/>
</dbReference>
<dbReference type="CDD" id="cd00063">
    <property type="entry name" value="FN3"/>
    <property type="match status" value="2"/>
</dbReference>
<feature type="compositionally biased region" description="Basic and acidic residues" evidence="10">
    <location>
        <begin position="1"/>
        <end position="13"/>
    </location>
</feature>
<evidence type="ECO:0000256" key="3">
    <source>
        <dbReference type="ARBA" id="ARBA00022889"/>
    </source>
</evidence>
<feature type="compositionally biased region" description="Low complexity" evidence="10">
    <location>
        <begin position="30"/>
        <end position="56"/>
    </location>
</feature>
<protein>
    <recommendedName>
        <fullName evidence="8">Myosin-binding protein H</fullName>
    </recommendedName>
    <alternativeName>
        <fullName evidence="9">H-protein</fullName>
    </alternativeName>
</protein>
<accession>A0A0A0A9X7</accession>
<dbReference type="STRING" id="50402.A0A0A0A9X7"/>
<dbReference type="FunFam" id="2.60.40.10:FF:000031">
    <property type="entry name" value="Myosin-binding protein C, slow type"/>
    <property type="match status" value="1"/>
</dbReference>
<dbReference type="GO" id="GO:0007155">
    <property type="term" value="P:cell adhesion"/>
    <property type="evidence" value="ECO:0007669"/>
    <property type="project" value="UniProtKB-KW"/>
</dbReference>
<feature type="non-terminal residue" evidence="13">
    <location>
        <position position="1"/>
    </location>
</feature>
<evidence type="ECO:0000313" key="14">
    <source>
        <dbReference type="Proteomes" id="UP000053858"/>
    </source>
</evidence>
<dbReference type="InterPro" id="IPR003599">
    <property type="entry name" value="Ig_sub"/>
</dbReference>
<dbReference type="InterPro" id="IPR003598">
    <property type="entry name" value="Ig_sub2"/>
</dbReference>
<dbReference type="FunFam" id="2.60.40.10:FF:000557">
    <property type="entry name" value="Myosin binding protein Ha"/>
    <property type="match status" value="1"/>
</dbReference>
<comment type="function">
    <text evidence="7">Binds to myosin; probably involved in interaction with thick myofilaments in the A-band.</text>
</comment>
<dbReference type="PANTHER" id="PTHR13817:SF49">
    <property type="entry name" value="MYOSIN-BINDING PROTEIN H"/>
    <property type="match status" value="1"/>
</dbReference>
<dbReference type="CDD" id="cd05748">
    <property type="entry name" value="Ig_Titin_like"/>
    <property type="match status" value="1"/>
</dbReference>
<dbReference type="InterPro" id="IPR007110">
    <property type="entry name" value="Ig-like_dom"/>
</dbReference>
<evidence type="ECO:0000256" key="4">
    <source>
        <dbReference type="ARBA" id="ARBA00023179"/>
    </source>
</evidence>
<dbReference type="SUPFAM" id="SSF48726">
    <property type="entry name" value="Immunoglobulin"/>
    <property type="match status" value="2"/>
</dbReference>
<dbReference type="InterPro" id="IPR036116">
    <property type="entry name" value="FN3_sf"/>
</dbReference>
<sequence>PEKETALTPKEEAAPAPAAEEPPVPEHPPATEQPTAPTDEPAPVPTAEATPASEEGPPAPPAEPQASSPEPKSEKPKAAFARKGFFASGFRPLWLDPAVWGVGVHLSVTLLKCSVRFIVGTDWKAVNEEPFLSTRYTVQDLGSGDKIHVRVKAVSASGASVPATLEQPVLIREILQLPRIRMPRHLRQTYVKRVGDAVNIMIPFQGKPQPEVVWTKGDQPLDTSRINIRSTEKDTIFYIRQAQRSDSGKYELAVRINGAEDKATLDIRVIEPPGPPQNLKLVDVWGFNVALEWTPPVDNGNSEIKGYMVQKSDKKSGKWFTALERCTRTSCTISDLIIGNTYSFRVFAENACGLSEKAAVTSGVANIKKTKTTYQPEKIPQRDMMEPPKFTQPLTDRTTTRGYSTHLFCSVRGFPQPKIIWMKNQMEIREDPKYIAMIEQGVCSLEIRKPSPFDGGIYTCKAVNPLGEASVDCKLDVK</sequence>
<dbReference type="AlphaFoldDB" id="A0A0A0A9X7"/>
<dbReference type="InterPro" id="IPR013098">
    <property type="entry name" value="Ig_I-set"/>
</dbReference>
<dbReference type="SMART" id="SM00409">
    <property type="entry name" value="IG"/>
    <property type="match status" value="2"/>
</dbReference>
<dbReference type="InterPro" id="IPR036179">
    <property type="entry name" value="Ig-like_dom_sf"/>
</dbReference>
<dbReference type="PROSITE" id="PS50835">
    <property type="entry name" value="IG_LIKE"/>
    <property type="match status" value="1"/>
</dbReference>
<dbReference type="Proteomes" id="UP000053858">
    <property type="component" value="Unassembled WGS sequence"/>
</dbReference>
<evidence type="ECO:0000256" key="9">
    <source>
        <dbReference type="ARBA" id="ARBA00078133"/>
    </source>
</evidence>
<dbReference type="SMART" id="SM00408">
    <property type="entry name" value="IGc2"/>
    <property type="match status" value="2"/>
</dbReference>
<feature type="region of interest" description="Disordered" evidence="10">
    <location>
        <begin position="1"/>
        <end position="77"/>
    </location>
</feature>
<dbReference type="SMART" id="SM00060">
    <property type="entry name" value="FN3"/>
    <property type="match status" value="1"/>
</dbReference>
<evidence type="ECO:0000256" key="6">
    <source>
        <dbReference type="ARBA" id="ARBA00038352"/>
    </source>
</evidence>
<proteinExistence type="inferred from homology"/>
<dbReference type="InterPro" id="IPR013783">
    <property type="entry name" value="Ig-like_fold"/>
</dbReference>
<evidence type="ECO:0000256" key="10">
    <source>
        <dbReference type="SAM" id="MobiDB-lite"/>
    </source>
</evidence>
<keyword evidence="2" id="KW-0677">Repeat</keyword>
<evidence type="ECO:0000313" key="13">
    <source>
        <dbReference type="EMBL" id="KGL90298.1"/>
    </source>
</evidence>
<organism evidence="13 14">
    <name type="scientific">Charadrius vociferus</name>
    <name type="common">Killdeer</name>
    <name type="synonym">Aegialitis vocifera</name>
    <dbReference type="NCBI Taxonomy" id="50402"/>
    <lineage>
        <taxon>Eukaryota</taxon>
        <taxon>Metazoa</taxon>
        <taxon>Chordata</taxon>
        <taxon>Craniata</taxon>
        <taxon>Vertebrata</taxon>
        <taxon>Euteleostomi</taxon>
        <taxon>Archelosauria</taxon>
        <taxon>Archosauria</taxon>
        <taxon>Dinosauria</taxon>
        <taxon>Saurischia</taxon>
        <taxon>Theropoda</taxon>
        <taxon>Coelurosauria</taxon>
        <taxon>Aves</taxon>
        <taxon>Neognathae</taxon>
        <taxon>Neoaves</taxon>
        <taxon>Charadriiformes</taxon>
        <taxon>Charadriidae</taxon>
        <taxon>Charadrius</taxon>
    </lineage>
</organism>
<dbReference type="Pfam" id="PF00041">
    <property type="entry name" value="fn3"/>
    <property type="match status" value="1"/>
</dbReference>
<evidence type="ECO:0000256" key="5">
    <source>
        <dbReference type="ARBA" id="ARBA00023319"/>
    </source>
</evidence>
<gene>
    <name evidence="13" type="ORF">N301_08503</name>
</gene>
<keyword evidence="4" id="KW-0514">Muscle protein</keyword>
<evidence type="ECO:0000256" key="2">
    <source>
        <dbReference type="ARBA" id="ARBA00022737"/>
    </source>
</evidence>
<keyword evidence="1" id="KW-0787">Thick filament</keyword>
<feature type="domain" description="Ig-like" evidence="11">
    <location>
        <begin position="388"/>
        <end position="472"/>
    </location>
</feature>
<evidence type="ECO:0000256" key="7">
    <source>
        <dbReference type="ARBA" id="ARBA00060255"/>
    </source>
</evidence>
<dbReference type="SUPFAM" id="SSF49265">
    <property type="entry name" value="Fibronectin type III"/>
    <property type="match status" value="2"/>
</dbReference>
<dbReference type="GO" id="GO:0032982">
    <property type="term" value="C:myosin filament"/>
    <property type="evidence" value="ECO:0007669"/>
    <property type="project" value="UniProtKB-KW"/>
</dbReference>
<evidence type="ECO:0000256" key="1">
    <source>
        <dbReference type="ARBA" id="ARBA00022433"/>
    </source>
</evidence>
<keyword evidence="14" id="KW-1185">Reference proteome</keyword>
<dbReference type="Gene3D" id="2.60.40.10">
    <property type="entry name" value="Immunoglobulins"/>
    <property type="match status" value="4"/>
</dbReference>
<dbReference type="FunFam" id="2.60.40.10:FF:000062">
    <property type="entry name" value="Myosin-binding protein C, slow type"/>
    <property type="match status" value="1"/>
</dbReference>
<name>A0A0A0A9X7_CHAVO</name>
<dbReference type="EMBL" id="KL871087">
    <property type="protein sequence ID" value="KGL90298.1"/>
    <property type="molecule type" value="Genomic_DNA"/>
</dbReference>
<feature type="domain" description="Fibronectin type-III" evidence="12">
    <location>
        <begin position="275"/>
        <end position="370"/>
    </location>
</feature>
<dbReference type="PROSITE" id="PS50853">
    <property type="entry name" value="FN3"/>
    <property type="match status" value="1"/>
</dbReference>
<evidence type="ECO:0000259" key="12">
    <source>
        <dbReference type="PROSITE" id="PS50853"/>
    </source>
</evidence>
<dbReference type="InterPro" id="IPR050964">
    <property type="entry name" value="Striated_Muscle_Regulatory"/>
</dbReference>
<dbReference type="Pfam" id="PF07679">
    <property type="entry name" value="I-set"/>
    <property type="match status" value="2"/>
</dbReference>
<keyword evidence="3" id="KW-0130">Cell adhesion</keyword>
<comment type="similarity">
    <text evidence="6">Belongs to the immunoglobulin superfamily. MyBP family.</text>
</comment>
<dbReference type="PRINTS" id="PR00014">
    <property type="entry name" value="FNTYPEIII"/>
</dbReference>
<evidence type="ECO:0000259" key="11">
    <source>
        <dbReference type="PROSITE" id="PS50835"/>
    </source>
</evidence>
<keyword evidence="5" id="KW-0393">Immunoglobulin domain</keyword>